<dbReference type="SMART" id="SM00088">
    <property type="entry name" value="PINT"/>
    <property type="match status" value="1"/>
</dbReference>
<dbReference type="EMBL" id="SNRW01020478">
    <property type="protein sequence ID" value="KAA6365415.1"/>
    <property type="molecule type" value="Genomic_DNA"/>
</dbReference>
<dbReference type="OrthoDB" id="1710622at2759"/>
<dbReference type="InterPro" id="IPR000717">
    <property type="entry name" value="PCI_dom"/>
</dbReference>
<gene>
    <name evidence="3" type="ORF">EZS28_039058</name>
</gene>
<evidence type="ECO:0000313" key="4">
    <source>
        <dbReference type="Proteomes" id="UP000324800"/>
    </source>
</evidence>
<dbReference type="Pfam" id="PF01399">
    <property type="entry name" value="PCI"/>
    <property type="match status" value="1"/>
</dbReference>
<proteinExistence type="predicted"/>
<dbReference type="SUPFAM" id="SSF46785">
    <property type="entry name" value="Winged helix' DNA-binding domain"/>
    <property type="match status" value="1"/>
</dbReference>
<name>A0A5J4U6Q4_9EUKA</name>
<feature type="non-terminal residue" evidence="3">
    <location>
        <position position="257"/>
    </location>
</feature>
<evidence type="ECO:0000313" key="3">
    <source>
        <dbReference type="EMBL" id="KAA6365415.1"/>
    </source>
</evidence>
<dbReference type="PANTHER" id="PTHR10678">
    <property type="entry name" value="26S PROTEASOME NON-ATPASE REGULATORY SUBUNIT 11/COP9 SIGNALOSOME COMPLEX SUBUNIT 2"/>
    <property type="match status" value="1"/>
</dbReference>
<dbReference type="PROSITE" id="PS50250">
    <property type="entry name" value="PCI"/>
    <property type="match status" value="1"/>
</dbReference>
<feature type="domain" description="PCI" evidence="2">
    <location>
        <begin position="1"/>
        <end position="164"/>
    </location>
</feature>
<dbReference type="Gene3D" id="1.25.40.570">
    <property type="match status" value="1"/>
</dbReference>
<dbReference type="InterPro" id="IPR050871">
    <property type="entry name" value="26S_Proteasome/COP9_Components"/>
</dbReference>
<reference evidence="3 4" key="1">
    <citation type="submission" date="2019-03" db="EMBL/GenBank/DDBJ databases">
        <title>Single cell metagenomics reveals metabolic interactions within the superorganism composed of flagellate Streblomastix strix and complex community of Bacteroidetes bacteria on its surface.</title>
        <authorList>
            <person name="Treitli S.C."/>
            <person name="Kolisko M."/>
            <person name="Husnik F."/>
            <person name="Keeling P."/>
            <person name="Hampl V."/>
        </authorList>
    </citation>
    <scope>NUCLEOTIDE SEQUENCE [LARGE SCALE GENOMIC DNA]</scope>
    <source>
        <strain evidence="3">ST1C</strain>
    </source>
</reference>
<evidence type="ECO:0000259" key="2">
    <source>
        <dbReference type="PROSITE" id="PS50250"/>
    </source>
</evidence>
<organism evidence="3 4">
    <name type="scientific">Streblomastix strix</name>
    <dbReference type="NCBI Taxonomy" id="222440"/>
    <lineage>
        <taxon>Eukaryota</taxon>
        <taxon>Metamonada</taxon>
        <taxon>Preaxostyla</taxon>
        <taxon>Oxymonadida</taxon>
        <taxon>Streblomastigidae</taxon>
        <taxon>Streblomastix</taxon>
    </lineage>
</organism>
<dbReference type="AlphaFoldDB" id="A0A5J4U6Q4"/>
<dbReference type="Proteomes" id="UP000324800">
    <property type="component" value="Unassembled WGS sequence"/>
</dbReference>
<feature type="compositionally biased region" description="Low complexity" evidence="1">
    <location>
        <begin position="168"/>
        <end position="180"/>
    </location>
</feature>
<sequence length="257" mass="28800">MHLQGDFQEAFRSYDQFNSPQRIPCLKYLLLASMLTGSVVNPMEAPETRNFQNDPQIISLAKLIAAFQRKDTDTFYEIVKNDKNITNDEIVKKYVDDLIHDIRVSKLKQIIRPFTSVKIKFLSDELKWDPSDLERNIAILIMDGHIDGKLDQIQGMLFLGGTGKDKSGGAQSGSQGAGSKSADDAEESGNEKYIAMELLMDPVVGSCRPASLSSSLKEGKKIHIVEKAPKANPMAIRKFQQTEFRRFYDRGDLPVAV</sequence>
<feature type="region of interest" description="Disordered" evidence="1">
    <location>
        <begin position="164"/>
        <end position="186"/>
    </location>
</feature>
<protein>
    <submittedName>
        <fullName evidence="3">Putative COP9 signalosome complex subunit 2</fullName>
    </submittedName>
</protein>
<dbReference type="InterPro" id="IPR036390">
    <property type="entry name" value="WH_DNA-bd_sf"/>
</dbReference>
<evidence type="ECO:0000256" key="1">
    <source>
        <dbReference type="SAM" id="MobiDB-lite"/>
    </source>
</evidence>
<accession>A0A5J4U6Q4</accession>
<comment type="caution">
    <text evidence="3">The sequence shown here is derived from an EMBL/GenBank/DDBJ whole genome shotgun (WGS) entry which is preliminary data.</text>
</comment>